<dbReference type="GO" id="GO:0000271">
    <property type="term" value="P:polysaccharide biosynthetic process"/>
    <property type="evidence" value="ECO:0007669"/>
    <property type="project" value="TreeGrafter"/>
</dbReference>
<accession>A0A482TFI5</accession>
<dbReference type="PANTHER" id="PTHR30244:SF34">
    <property type="entry name" value="DTDP-4-AMINO-4,6-DIDEOXYGALACTOSE TRANSAMINASE"/>
    <property type="match status" value="1"/>
</dbReference>
<name>A0A482TFI5_HALHI</name>
<evidence type="ECO:0000313" key="2">
    <source>
        <dbReference type="EMBL" id="RYJ09883.1"/>
    </source>
</evidence>
<dbReference type="PIRSF" id="PIRSF000390">
    <property type="entry name" value="PLP_StrS"/>
    <property type="match status" value="1"/>
</dbReference>
<dbReference type="RefSeq" id="WP_129755366.1">
    <property type="nucleotide sequence ID" value="NZ_JAFKAA010000002.1"/>
</dbReference>
<dbReference type="CDD" id="cd00616">
    <property type="entry name" value="AHBA_syn"/>
    <property type="match status" value="1"/>
</dbReference>
<dbReference type="Gene3D" id="3.90.1150.10">
    <property type="entry name" value="Aspartate Aminotransferase, domain 1"/>
    <property type="match status" value="1"/>
</dbReference>
<dbReference type="Gene3D" id="3.40.640.10">
    <property type="entry name" value="Type I PLP-dependent aspartate aminotransferase-like (Major domain)"/>
    <property type="match status" value="1"/>
</dbReference>
<dbReference type="AlphaFoldDB" id="A0A482TFI5"/>
<dbReference type="PANTHER" id="PTHR30244">
    <property type="entry name" value="TRANSAMINASE"/>
    <property type="match status" value="1"/>
</dbReference>
<dbReference type="Proteomes" id="UP000293535">
    <property type="component" value="Unassembled WGS sequence"/>
</dbReference>
<dbReference type="Pfam" id="PF01041">
    <property type="entry name" value="DegT_DnrJ_EryC1"/>
    <property type="match status" value="1"/>
</dbReference>
<protein>
    <submittedName>
        <fullName evidence="2">DegT/DnrJ/EryC1/StrS family aminotransferase</fullName>
    </submittedName>
</protein>
<keyword evidence="1" id="KW-0663">Pyridoxal phosphate</keyword>
<evidence type="ECO:0000313" key="3">
    <source>
        <dbReference type="Proteomes" id="UP000293535"/>
    </source>
</evidence>
<dbReference type="InterPro" id="IPR015422">
    <property type="entry name" value="PyrdxlP-dep_Trfase_small"/>
</dbReference>
<dbReference type="InterPro" id="IPR000653">
    <property type="entry name" value="DegT/StrS_aminotransferase"/>
</dbReference>
<comment type="caution">
    <text evidence="2">The sequence shown here is derived from an EMBL/GenBank/DDBJ whole genome shotgun (WGS) entry which is preliminary data.</text>
</comment>
<dbReference type="InterPro" id="IPR015424">
    <property type="entry name" value="PyrdxlP-dep_Trfase"/>
</dbReference>
<gene>
    <name evidence="2" type="ORF">ELS20_07605</name>
</gene>
<dbReference type="InterPro" id="IPR015421">
    <property type="entry name" value="PyrdxlP-dep_Trfase_major"/>
</dbReference>
<dbReference type="SUPFAM" id="SSF53383">
    <property type="entry name" value="PLP-dependent transferases"/>
    <property type="match status" value="1"/>
</dbReference>
<organism evidence="2 3">
    <name type="scientific">Haloarcula hispanica</name>
    <dbReference type="NCBI Taxonomy" id="51589"/>
    <lineage>
        <taxon>Archaea</taxon>
        <taxon>Methanobacteriati</taxon>
        <taxon>Methanobacteriota</taxon>
        <taxon>Stenosarchaea group</taxon>
        <taxon>Halobacteria</taxon>
        <taxon>Halobacteriales</taxon>
        <taxon>Haloarculaceae</taxon>
        <taxon>Haloarcula</taxon>
    </lineage>
</organism>
<comment type="similarity">
    <text evidence="1">Belongs to the DegT/DnrJ/EryC1 family.</text>
</comment>
<reference evidence="2 3" key="1">
    <citation type="submission" date="2018-12" db="EMBL/GenBank/DDBJ databases">
        <title>Draft genome sequence of Haloarcula hispinica strain 18.1, an halophilic archaeon isolated from Chott El Jerid of Southern Tunisia.</title>
        <authorList>
            <person name="Najjari A."/>
            <person name="Ben Dhia O."/>
            <person name="Ferjani R."/>
            <person name="Mahjoubi M."/>
            <person name="Sghaier H."/>
            <person name="Elshahed M."/>
            <person name="Ouzari H.I."/>
            <person name="Cherid A."/>
            <person name="Youssef N."/>
        </authorList>
    </citation>
    <scope>NUCLEOTIDE SEQUENCE [LARGE SCALE GENOMIC DNA]</scope>
    <source>
        <strain evidence="2 3">18.1</strain>
    </source>
</reference>
<evidence type="ECO:0000256" key="1">
    <source>
        <dbReference type="RuleBase" id="RU004508"/>
    </source>
</evidence>
<dbReference type="GO" id="GO:0008483">
    <property type="term" value="F:transaminase activity"/>
    <property type="evidence" value="ECO:0007669"/>
    <property type="project" value="UniProtKB-KW"/>
</dbReference>
<keyword evidence="2" id="KW-0808">Transferase</keyword>
<proteinExistence type="inferred from homology"/>
<dbReference type="GO" id="GO:0030170">
    <property type="term" value="F:pyridoxal phosphate binding"/>
    <property type="evidence" value="ECO:0007669"/>
    <property type="project" value="TreeGrafter"/>
</dbReference>
<sequence length="382" mass="41422">MPEQIPLFEIAWDERDMQNAVESIGRGSYWAKGPFVDQFESELEDFFEVEHAVVVNSGTTGLVAGLRACGIGPGDEVIVPSFTFIATANAVRLIGATPVFADIDADTYGLNPSSVRNKITEQTAGIVPVHLYGGPCHIDEILDIADEEDLVVVEDAAEAFGATFDDKPVGSFGDAGVLSFCQNKVVVTGEGGAVVTDDDEVAANLRLYRSHGRVSGDYFDSVGSGEYVALGTNIRMSDLTAAIGCAQIEKADDLIEGRRSAARYMNKQLADVEGVKIPQPIAEGTHVYQLYTVQFDSRSDRETVIETLAEHDISSKVYWDTPVHRTQYYQQSSVHESTDLETTNTIAETVLSLPIYPDLSASQADRIVDAVRDGMAQARSDH</sequence>
<keyword evidence="2" id="KW-0032">Aminotransferase</keyword>
<dbReference type="EMBL" id="RZIG01000002">
    <property type="protein sequence ID" value="RYJ09883.1"/>
    <property type="molecule type" value="Genomic_DNA"/>
</dbReference>